<evidence type="ECO:0000259" key="14">
    <source>
        <dbReference type="Pfam" id="PF00593"/>
    </source>
</evidence>
<accession>A0A2U2J588</accession>
<dbReference type="RefSeq" id="WP_109271636.1">
    <property type="nucleotide sequence ID" value="NZ_QFFF01000001.1"/>
</dbReference>
<proteinExistence type="inferred from homology"/>
<dbReference type="InterPro" id="IPR000531">
    <property type="entry name" value="Beta-barrel_TonB"/>
</dbReference>
<dbReference type="CDD" id="cd01347">
    <property type="entry name" value="ligand_gated_channel"/>
    <property type="match status" value="1"/>
</dbReference>
<dbReference type="PANTHER" id="PTHR32552">
    <property type="entry name" value="FERRICHROME IRON RECEPTOR-RELATED"/>
    <property type="match status" value="1"/>
</dbReference>
<feature type="domain" description="TonB-dependent receptor plug" evidence="15">
    <location>
        <begin position="63"/>
        <end position="168"/>
    </location>
</feature>
<evidence type="ECO:0000259" key="15">
    <source>
        <dbReference type="Pfam" id="PF07715"/>
    </source>
</evidence>
<comment type="subcellular location">
    <subcellularLocation>
        <location evidence="1 11">Cell outer membrane</location>
        <topology evidence="1 11">Multi-pass membrane protein</topology>
    </subcellularLocation>
</comment>
<dbReference type="Gene3D" id="2.40.170.20">
    <property type="entry name" value="TonB-dependent receptor, beta-barrel domain"/>
    <property type="match status" value="1"/>
</dbReference>
<keyword evidence="7" id="KW-0406">Ion transport</keyword>
<dbReference type="AlphaFoldDB" id="A0A2U2J588"/>
<evidence type="ECO:0000256" key="8">
    <source>
        <dbReference type="ARBA" id="ARBA00023077"/>
    </source>
</evidence>
<keyword evidence="13" id="KW-0732">Signal</keyword>
<dbReference type="EMBL" id="QFFF01000001">
    <property type="protein sequence ID" value="PWG03498.1"/>
    <property type="molecule type" value="Genomic_DNA"/>
</dbReference>
<evidence type="ECO:0000256" key="3">
    <source>
        <dbReference type="ARBA" id="ARBA00022452"/>
    </source>
</evidence>
<keyword evidence="3 11" id="KW-1134">Transmembrane beta strand</keyword>
<protein>
    <submittedName>
        <fullName evidence="16">TonB-dependent receptor</fullName>
    </submittedName>
</protein>
<dbReference type="SUPFAM" id="SSF56935">
    <property type="entry name" value="Porins"/>
    <property type="match status" value="1"/>
</dbReference>
<keyword evidence="16" id="KW-0675">Receptor</keyword>
<evidence type="ECO:0000256" key="6">
    <source>
        <dbReference type="ARBA" id="ARBA00023004"/>
    </source>
</evidence>
<dbReference type="Pfam" id="PF00593">
    <property type="entry name" value="TonB_dep_Rec_b-barrel"/>
    <property type="match status" value="1"/>
</dbReference>
<comment type="caution">
    <text evidence="16">The sequence shown here is derived from an EMBL/GenBank/DDBJ whole genome shotgun (WGS) entry which is preliminary data.</text>
</comment>
<keyword evidence="6" id="KW-0408">Iron</keyword>
<reference evidence="16 17" key="1">
    <citation type="submission" date="2018-05" db="EMBL/GenBank/DDBJ databases">
        <title>Genome of Sphingosinicella humi QZX222.</title>
        <authorList>
            <person name="Qiao Z."/>
            <person name="Wang G."/>
        </authorList>
    </citation>
    <scope>NUCLEOTIDE SEQUENCE [LARGE SCALE GENOMIC DNA]</scope>
    <source>
        <strain evidence="16 17">QZX222</strain>
    </source>
</reference>
<comment type="similarity">
    <text evidence="11 12">Belongs to the TonB-dependent receptor family.</text>
</comment>
<evidence type="ECO:0000313" key="16">
    <source>
        <dbReference type="EMBL" id="PWG03498.1"/>
    </source>
</evidence>
<evidence type="ECO:0000256" key="7">
    <source>
        <dbReference type="ARBA" id="ARBA00023065"/>
    </source>
</evidence>
<dbReference type="InterPro" id="IPR012910">
    <property type="entry name" value="Plug_dom"/>
</dbReference>
<sequence>MQVAKVDLFCCGSLAALCLASLQATPAHAQDASTSSAGPTASIEQPEKVGEIIVTARKRAERLIEVPEAITAFTSQQIEESGIESVNDVALRVPNFSIVEAQQPGVSAINIRGIGQVRNAEPPVAVIVDGVQLSSASQITQDLFDIERIEVIKGPQGATYGRNALGGAINIVTRRPTNDFEGWGQVGYETGDTFAASAAVSGPIVEDRLLFRISGSLRNSDGDIPNVTLERPANFEDSQNFRASLLAQLSERMELDLRYSRLDTEAGAAWYTLVPPGTSINAVLPVTADRLGRSERVLDDASAKLDVDLGAATLTSITAYSKVSSDLDEDFDFTPLDLLSATQTVREESWSQELRLASARSGPLKWLAGAYYLETDKSLDSVVFLRPGAGGLLVPFPIPGPVPFSATRSTDDNQAYALFGQIGYRILHKVEATVAARQDWDERVQLDRVAGEAFARTFKSFQPKFQLTYYPNDDATFYVSVGKGFRSGGFNPNDRIVRSFDKEEVWNYELGAKAALFDRRLSLSAAAFVTDIEDRQVYVFDLLAAAQIITNPIPAAQVRGLEVDAILRPLRGLELSASLGLLDSEIQRYDPTVFAGLPAAGDFTGNKLPQTAHSSYSLAAQYSHDIAADASVSARAEFNSSGGDYFWEIDNLDRRERIDLLNLRLTGRWRGLRVTAYVENLLDEEYVLEYISQRFSGAPLGNYSIPAPDRRWGFQLRHQF</sequence>
<dbReference type="PANTHER" id="PTHR32552:SF81">
    <property type="entry name" value="TONB-DEPENDENT OUTER MEMBRANE RECEPTOR"/>
    <property type="match status" value="1"/>
</dbReference>
<feature type="signal peptide" evidence="13">
    <location>
        <begin position="1"/>
        <end position="29"/>
    </location>
</feature>
<keyword evidence="4" id="KW-0410">Iron transport</keyword>
<feature type="chain" id="PRO_5015538402" evidence="13">
    <location>
        <begin position="30"/>
        <end position="720"/>
    </location>
</feature>
<keyword evidence="5 11" id="KW-0812">Transmembrane</keyword>
<gene>
    <name evidence="16" type="ORF">DF286_11920</name>
</gene>
<keyword evidence="17" id="KW-1185">Reference proteome</keyword>
<evidence type="ECO:0000256" key="11">
    <source>
        <dbReference type="PROSITE-ProRule" id="PRU01360"/>
    </source>
</evidence>
<evidence type="ECO:0000256" key="4">
    <source>
        <dbReference type="ARBA" id="ARBA00022496"/>
    </source>
</evidence>
<keyword evidence="9 11" id="KW-0472">Membrane</keyword>
<name>A0A2U2J588_9SPHN</name>
<dbReference type="PROSITE" id="PS52016">
    <property type="entry name" value="TONB_DEPENDENT_REC_3"/>
    <property type="match status" value="1"/>
</dbReference>
<dbReference type="InterPro" id="IPR036942">
    <property type="entry name" value="Beta-barrel_TonB_sf"/>
</dbReference>
<keyword evidence="8 12" id="KW-0798">TonB box</keyword>
<dbReference type="Proteomes" id="UP000245916">
    <property type="component" value="Unassembled WGS sequence"/>
</dbReference>
<keyword evidence="10 11" id="KW-0998">Cell outer membrane</keyword>
<dbReference type="GO" id="GO:0006826">
    <property type="term" value="P:iron ion transport"/>
    <property type="evidence" value="ECO:0007669"/>
    <property type="project" value="UniProtKB-KW"/>
</dbReference>
<evidence type="ECO:0000256" key="1">
    <source>
        <dbReference type="ARBA" id="ARBA00004571"/>
    </source>
</evidence>
<dbReference type="Pfam" id="PF07715">
    <property type="entry name" value="Plug"/>
    <property type="match status" value="1"/>
</dbReference>
<evidence type="ECO:0000256" key="12">
    <source>
        <dbReference type="RuleBase" id="RU003357"/>
    </source>
</evidence>
<evidence type="ECO:0000256" key="5">
    <source>
        <dbReference type="ARBA" id="ARBA00022692"/>
    </source>
</evidence>
<evidence type="ECO:0000313" key="17">
    <source>
        <dbReference type="Proteomes" id="UP000245916"/>
    </source>
</evidence>
<organism evidence="16 17">
    <name type="scientific">Allosphingosinicella humi</name>
    <dbReference type="NCBI Taxonomy" id="2068657"/>
    <lineage>
        <taxon>Bacteria</taxon>
        <taxon>Pseudomonadati</taxon>
        <taxon>Pseudomonadota</taxon>
        <taxon>Alphaproteobacteria</taxon>
        <taxon>Sphingomonadales</taxon>
        <taxon>Sphingomonadaceae</taxon>
        <taxon>Allosphingosinicella</taxon>
    </lineage>
</organism>
<evidence type="ECO:0000256" key="13">
    <source>
        <dbReference type="SAM" id="SignalP"/>
    </source>
</evidence>
<evidence type="ECO:0000256" key="10">
    <source>
        <dbReference type="ARBA" id="ARBA00023237"/>
    </source>
</evidence>
<keyword evidence="2 11" id="KW-0813">Transport</keyword>
<evidence type="ECO:0000256" key="9">
    <source>
        <dbReference type="ARBA" id="ARBA00023136"/>
    </source>
</evidence>
<dbReference type="GO" id="GO:0009279">
    <property type="term" value="C:cell outer membrane"/>
    <property type="evidence" value="ECO:0007669"/>
    <property type="project" value="UniProtKB-SubCell"/>
</dbReference>
<dbReference type="OrthoDB" id="9775095at2"/>
<dbReference type="InterPro" id="IPR039426">
    <property type="entry name" value="TonB-dep_rcpt-like"/>
</dbReference>
<evidence type="ECO:0000256" key="2">
    <source>
        <dbReference type="ARBA" id="ARBA00022448"/>
    </source>
</evidence>
<feature type="domain" description="TonB-dependent receptor-like beta-barrel" evidence="14">
    <location>
        <begin position="291"/>
        <end position="681"/>
    </location>
</feature>